<name>A0ABU3AIN7_9ACTN</name>
<feature type="region of interest" description="Disordered" evidence="1">
    <location>
        <begin position="244"/>
        <end position="266"/>
    </location>
</feature>
<reference evidence="3" key="1">
    <citation type="submission" date="2024-05" db="EMBL/GenBank/DDBJ databases">
        <title>30 novel species of actinomycetes from the DSMZ collection.</title>
        <authorList>
            <person name="Nouioui I."/>
        </authorList>
    </citation>
    <scope>NUCLEOTIDE SEQUENCE</scope>
    <source>
        <strain evidence="3">DSM 40712</strain>
    </source>
</reference>
<evidence type="ECO:0008006" key="5">
    <source>
        <dbReference type="Google" id="ProtNLM"/>
    </source>
</evidence>
<keyword evidence="2" id="KW-0472">Membrane</keyword>
<keyword evidence="2" id="KW-0812">Transmembrane</keyword>
<evidence type="ECO:0000256" key="2">
    <source>
        <dbReference type="SAM" id="Phobius"/>
    </source>
</evidence>
<gene>
    <name evidence="3" type="ORF">RM812_05895</name>
</gene>
<protein>
    <recommendedName>
        <fullName evidence="5">Integral membrane protein</fullName>
    </recommendedName>
</protein>
<dbReference type="Proteomes" id="UP001180724">
    <property type="component" value="Unassembled WGS sequence"/>
</dbReference>
<sequence length="285" mass="28288">MTAPHLPTARSGNDLRILRAAVFAAVCVVLAAAGHTLASCATIPLWSLGAGFLGAVVVAAPLAGRERSLPGIAVLLTVGQTALHTLFGLGQHGATAVTSPGTAVTSTGGTGPLSDASLVQQAARLVCGTTAAAISPAQAQRILTDARIAPAAGGHSGATHHPADALSTAAGSSASLLPSLSMLLGHVLAALAAGWLLRRGDLALARLVELSAHSAHAVAEGALVRALRAALSLVHALHAGLAGAPGTGPRLPHTALRVPSRPRTTELQHTVIRRGPPNDAFALAA</sequence>
<feature type="transmembrane region" description="Helical" evidence="2">
    <location>
        <begin position="43"/>
        <end position="62"/>
    </location>
</feature>
<organism evidence="3 4">
    <name type="scientific">Streptomyces lancefieldiae</name>
    <dbReference type="NCBI Taxonomy" id="3075520"/>
    <lineage>
        <taxon>Bacteria</taxon>
        <taxon>Bacillati</taxon>
        <taxon>Actinomycetota</taxon>
        <taxon>Actinomycetes</taxon>
        <taxon>Kitasatosporales</taxon>
        <taxon>Streptomycetaceae</taxon>
        <taxon>Streptomyces</taxon>
    </lineage>
</organism>
<evidence type="ECO:0000313" key="3">
    <source>
        <dbReference type="EMBL" id="MDT0609765.1"/>
    </source>
</evidence>
<keyword evidence="4" id="KW-1185">Reference proteome</keyword>
<keyword evidence="2" id="KW-1133">Transmembrane helix</keyword>
<evidence type="ECO:0000313" key="4">
    <source>
        <dbReference type="Proteomes" id="UP001180724"/>
    </source>
</evidence>
<dbReference type="RefSeq" id="WP_311571319.1">
    <property type="nucleotide sequence ID" value="NZ_JAVRFH010000004.1"/>
</dbReference>
<comment type="caution">
    <text evidence="3">The sequence shown here is derived from an EMBL/GenBank/DDBJ whole genome shotgun (WGS) entry which is preliminary data.</text>
</comment>
<evidence type="ECO:0000256" key="1">
    <source>
        <dbReference type="SAM" id="MobiDB-lite"/>
    </source>
</evidence>
<feature type="transmembrane region" description="Helical" evidence="2">
    <location>
        <begin position="17"/>
        <end position="37"/>
    </location>
</feature>
<proteinExistence type="predicted"/>
<accession>A0ABU3AIN7</accession>
<dbReference type="EMBL" id="JAVRFH010000004">
    <property type="protein sequence ID" value="MDT0609765.1"/>
    <property type="molecule type" value="Genomic_DNA"/>
</dbReference>